<organism evidence="2 3">
    <name type="scientific">Muraenolepis orangiensis</name>
    <name type="common">Patagonian moray cod</name>
    <dbReference type="NCBI Taxonomy" id="630683"/>
    <lineage>
        <taxon>Eukaryota</taxon>
        <taxon>Metazoa</taxon>
        <taxon>Chordata</taxon>
        <taxon>Craniata</taxon>
        <taxon>Vertebrata</taxon>
        <taxon>Euteleostomi</taxon>
        <taxon>Actinopterygii</taxon>
        <taxon>Neopterygii</taxon>
        <taxon>Teleostei</taxon>
        <taxon>Neoteleostei</taxon>
        <taxon>Acanthomorphata</taxon>
        <taxon>Zeiogadaria</taxon>
        <taxon>Gadariae</taxon>
        <taxon>Gadiformes</taxon>
        <taxon>Muraenolepidoidei</taxon>
        <taxon>Muraenolepididae</taxon>
        <taxon>Muraenolepis</taxon>
    </lineage>
</organism>
<feature type="compositionally biased region" description="Basic and acidic residues" evidence="1">
    <location>
        <begin position="302"/>
        <end position="323"/>
    </location>
</feature>
<evidence type="ECO:0000313" key="3">
    <source>
        <dbReference type="Proteomes" id="UP001148018"/>
    </source>
</evidence>
<dbReference type="Pfam" id="PF01391">
    <property type="entry name" value="Collagen"/>
    <property type="match status" value="2"/>
</dbReference>
<dbReference type="AlphaFoldDB" id="A0A9Q0IR36"/>
<accession>A0A9Q0IR36</accession>
<dbReference type="InterPro" id="IPR050149">
    <property type="entry name" value="Collagen_superfamily"/>
</dbReference>
<dbReference type="GO" id="GO:0030020">
    <property type="term" value="F:extracellular matrix structural constituent conferring tensile strength"/>
    <property type="evidence" value="ECO:0007669"/>
    <property type="project" value="TreeGrafter"/>
</dbReference>
<protein>
    <submittedName>
        <fullName evidence="2">Uncharacterized protein</fullName>
    </submittedName>
</protein>
<sequence length="323" mass="33711">GVKGERGFPGPSGDKGDEGVPVVEGNGMSSLYKLQSGGAILGPPGAPGAPREKEGVGGWRVGGEPGPMGLPGLEGLPGAKGDVGLPGPLGIHGPTGERGPLGETGFPGPEGPRVFLAGPAKMGSPDMRVRRADQGSEGDPGIHGERGVQGERGRMGDPGIIGPMGPIGQRGVPGPPGHIKKYPAIPPCKRRRPAFWRPNFSRGPLGPQARTVHQALQEILDPLALKVTEVRKESVVSLVWVYQEKQDLVAHQAQRGSLLRASLEPRVLTAPLGGATPVTASLRPCGAGVTARLVPPKTRSQVRSENKRPQREREKRFHGDTIS</sequence>
<evidence type="ECO:0000313" key="2">
    <source>
        <dbReference type="EMBL" id="KAJ3610107.1"/>
    </source>
</evidence>
<feature type="region of interest" description="Disordered" evidence="1">
    <location>
        <begin position="130"/>
        <end position="152"/>
    </location>
</feature>
<proteinExistence type="predicted"/>
<dbReference type="GO" id="GO:0005615">
    <property type="term" value="C:extracellular space"/>
    <property type="evidence" value="ECO:0007669"/>
    <property type="project" value="TreeGrafter"/>
</dbReference>
<dbReference type="GO" id="GO:0031012">
    <property type="term" value="C:extracellular matrix"/>
    <property type="evidence" value="ECO:0007669"/>
    <property type="project" value="TreeGrafter"/>
</dbReference>
<dbReference type="Proteomes" id="UP001148018">
    <property type="component" value="Unassembled WGS sequence"/>
</dbReference>
<dbReference type="PANTHER" id="PTHR24023:SF1112">
    <property type="entry name" value="COL_CUTICLE_N DOMAIN-CONTAINING PROTEIN-RELATED"/>
    <property type="match status" value="1"/>
</dbReference>
<feature type="non-terminal residue" evidence="2">
    <location>
        <position position="323"/>
    </location>
</feature>
<dbReference type="PANTHER" id="PTHR24023">
    <property type="entry name" value="COLLAGEN ALPHA"/>
    <property type="match status" value="1"/>
</dbReference>
<feature type="region of interest" description="Disordered" evidence="1">
    <location>
        <begin position="1"/>
        <end position="26"/>
    </location>
</feature>
<feature type="region of interest" description="Disordered" evidence="1">
    <location>
        <begin position="293"/>
        <end position="323"/>
    </location>
</feature>
<dbReference type="InterPro" id="IPR008160">
    <property type="entry name" value="Collagen"/>
</dbReference>
<gene>
    <name evidence="2" type="ORF">NHX12_022201</name>
</gene>
<evidence type="ECO:0000256" key="1">
    <source>
        <dbReference type="SAM" id="MobiDB-lite"/>
    </source>
</evidence>
<keyword evidence="3" id="KW-1185">Reference proteome</keyword>
<dbReference type="EMBL" id="JANIIK010000038">
    <property type="protein sequence ID" value="KAJ3610107.1"/>
    <property type="molecule type" value="Genomic_DNA"/>
</dbReference>
<dbReference type="OrthoDB" id="5983381at2759"/>
<dbReference type="GO" id="GO:0030198">
    <property type="term" value="P:extracellular matrix organization"/>
    <property type="evidence" value="ECO:0007669"/>
    <property type="project" value="TreeGrafter"/>
</dbReference>
<name>A0A9Q0IR36_9TELE</name>
<comment type="caution">
    <text evidence="2">The sequence shown here is derived from an EMBL/GenBank/DDBJ whole genome shotgun (WGS) entry which is preliminary data.</text>
</comment>
<reference evidence="2" key="1">
    <citation type="submission" date="2022-07" db="EMBL/GenBank/DDBJ databases">
        <title>Chromosome-level genome of Muraenolepis orangiensis.</title>
        <authorList>
            <person name="Kim J."/>
        </authorList>
    </citation>
    <scope>NUCLEOTIDE SEQUENCE</scope>
    <source>
        <strain evidence="2">KU_S4_2022</strain>
        <tissue evidence="2">Muscle</tissue>
    </source>
</reference>